<feature type="transmembrane region" description="Helical" evidence="6">
    <location>
        <begin position="42"/>
        <end position="64"/>
    </location>
</feature>
<keyword evidence="3 6" id="KW-0812">Transmembrane</keyword>
<evidence type="ECO:0000256" key="6">
    <source>
        <dbReference type="SAM" id="Phobius"/>
    </source>
</evidence>
<evidence type="ECO:0000256" key="4">
    <source>
        <dbReference type="ARBA" id="ARBA00022989"/>
    </source>
</evidence>
<dbReference type="PANTHER" id="PTHR30213:SF0">
    <property type="entry name" value="UPF0761 MEMBRANE PROTEIN YIHY"/>
    <property type="match status" value="1"/>
</dbReference>
<feature type="transmembrane region" description="Helical" evidence="6">
    <location>
        <begin position="256"/>
        <end position="282"/>
    </location>
</feature>
<keyword evidence="2" id="KW-1003">Cell membrane</keyword>
<dbReference type="PANTHER" id="PTHR30213">
    <property type="entry name" value="INNER MEMBRANE PROTEIN YHJD"/>
    <property type="match status" value="1"/>
</dbReference>
<dbReference type="Proteomes" id="UP000198640">
    <property type="component" value="Unassembled WGS sequence"/>
</dbReference>
<keyword evidence="8" id="KW-1185">Reference proteome</keyword>
<organism evidence="7 8">
    <name type="scientific">Nitrosomonas halophila</name>
    <dbReference type="NCBI Taxonomy" id="44576"/>
    <lineage>
        <taxon>Bacteria</taxon>
        <taxon>Pseudomonadati</taxon>
        <taxon>Pseudomonadota</taxon>
        <taxon>Betaproteobacteria</taxon>
        <taxon>Nitrosomonadales</taxon>
        <taxon>Nitrosomonadaceae</taxon>
        <taxon>Nitrosomonas</taxon>
    </lineage>
</organism>
<dbReference type="GO" id="GO:0005886">
    <property type="term" value="C:plasma membrane"/>
    <property type="evidence" value="ECO:0007669"/>
    <property type="project" value="UniProtKB-SubCell"/>
</dbReference>
<dbReference type="NCBIfam" id="TIGR00765">
    <property type="entry name" value="yihY_not_rbn"/>
    <property type="match status" value="1"/>
</dbReference>
<evidence type="ECO:0000256" key="2">
    <source>
        <dbReference type="ARBA" id="ARBA00022475"/>
    </source>
</evidence>
<gene>
    <name evidence="7" type="ORF">SAMN05421881_103026</name>
</gene>
<accession>A0A1H3J5D7</accession>
<evidence type="ECO:0000313" key="8">
    <source>
        <dbReference type="Proteomes" id="UP000198640"/>
    </source>
</evidence>
<comment type="subcellular location">
    <subcellularLocation>
        <location evidence="1">Cell membrane</location>
        <topology evidence="1">Multi-pass membrane protein</topology>
    </subcellularLocation>
</comment>
<protein>
    <submittedName>
        <fullName evidence="7">Membrane protein</fullName>
    </submittedName>
</protein>
<feature type="transmembrane region" description="Helical" evidence="6">
    <location>
        <begin position="142"/>
        <end position="167"/>
    </location>
</feature>
<evidence type="ECO:0000313" key="7">
    <source>
        <dbReference type="EMBL" id="SDY35017.1"/>
    </source>
</evidence>
<dbReference type="EMBL" id="FNOY01000030">
    <property type="protein sequence ID" value="SDY35017.1"/>
    <property type="molecule type" value="Genomic_DNA"/>
</dbReference>
<reference evidence="7 8" key="1">
    <citation type="submission" date="2016-10" db="EMBL/GenBank/DDBJ databases">
        <authorList>
            <person name="de Groot N.N."/>
        </authorList>
    </citation>
    <scope>NUCLEOTIDE SEQUENCE [LARGE SCALE GENOMIC DNA]</scope>
    <source>
        <strain evidence="7 8">Nm1</strain>
    </source>
</reference>
<dbReference type="RefSeq" id="WP_090414186.1">
    <property type="nucleotide sequence ID" value="NZ_FNOY01000030.1"/>
</dbReference>
<feature type="transmembrane region" description="Helical" evidence="6">
    <location>
        <begin position="187"/>
        <end position="212"/>
    </location>
</feature>
<feature type="transmembrane region" description="Helical" evidence="6">
    <location>
        <begin position="104"/>
        <end position="130"/>
    </location>
</feature>
<proteinExistence type="predicted"/>
<evidence type="ECO:0000256" key="3">
    <source>
        <dbReference type="ARBA" id="ARBA00022692"/>
    </source>
</evidence>
<name>A0A1H3J5D7_9PROT</name>
<feature type="transmembrane region" description="Helical" evidence="6">
    <location>
        <begin position="224"/>
        <end position="244"/>
    </location>
</feature>
<evidence type="ECO:0000256" key="5">
    <source>
        <dbReference type="ARBA" id="ARBA00023136"/>
    </source>
</evidence>
<evidence type="ECO:0000256" key="1">
    <source>
        <dbReference type="ARBA" id="ARBA00004651"/>
    </source>
</evidence>
<dbReference type="AlphaFoldDB" id="A0A1H3J5D7"/>
<dbReference type="PIRSF" id="PIRSF035875">
    <property type="entry name" value="RNase_BN"/>
    <property type="match status" value="1"/>
</dbReference>
<dbReference type="Pfam" id="PF03631">
    <property type="entry name" value="Virul_fac_BrkB"/>
    <property type="match status" value="1"/>
</dbReference>
<keyword evidence="4 6" id="KW-1133">Transmembrane helix</keyword>
<dbReference type="STRING" id="44576.SAMN05421881_103026"/>
<dbReference type="InterPro" id="IPR017039">
    <property type="entry name" value="Virul_fac_BrkB"/>
</dbReference>
<dbReference type="OrthoDB" id="9781030at2"/>
<sequence>MPLQEIFHRQFWWQRLREMWEVIEEAWVACNKDEVLGRSAQLGFYFMLALFPALLGVKALVGMLPEQVLLPTLMFYAEKVLPEESLILVERYVDQVIQGGGDRVFYLSLLGSLWAASWGMMAIINSLNVVYGVQETRPLWKVGAISVLLTLGAAIFVITSLILILAGEQVIRWLGDFVNKEEVGVTFYWSLLQWPIIVLIMLVALNLIYYFAPNTDHEWQWIKPGSILAVCLWVILSLGLKYYVETFVDYNPVYGSITGVIILMMWLYVSGFALLLGGELNYTLKKRQRRKAQQEQ</sequence>
<keyword evidence="5 6" id="KW-0472">Membrane</keyword>